<organism evidence="1 2">
    <name type="scientific">Saccharopolyspora oryzae</name>
    <dbReference type="NCBI Taxonomy" id="2997343"/>
    <lineage>
        <taxon>Bacteria</taxon>
        <taxon>Bacillati</taxon>
        <taxon>Actinomycetota</taxon>
        <taxon>Actinomycetes</taxon>
        <taxon>Pseudonocardiales</taxon>
        <taxon>Pseudonocardiaceae</taxon>
        <taxon>Saccharopolyspora</taxon>
    </lineage>
</organism>
<evidence type="ECO:0008006" key="3">
    <source>
        <dbReference type="Google" id="ProtNLM"/>
    </source>
</evidence>
<comment type="caution">
    <text evidence="1">The sequence shown here is derived from an EMBL/GenBank/DDBJ whole genome shotgun (WGS) entry which is preliminary data.</text>
</comment>
<proteinExistence type="predicted"/>
<dbReference type="RefSeq" id="WP_270946857.1">
    <property type="nucleotide sequence ID" value="NZ_JAQGLA010000002.1"/>
</dbReference>
<dbReference type="Proteomes" id="UP001210380">
    <property type="component" value="Unassembled WGS sequence"/>
</dbReference>
<evidence type="ECO:0000313" key="1">
    <source>
        <dbReference type="EMBL" id="MDA3624294.1"/>
    </source>
</evidence>
<reference evidence="1 2" key="1">
    <citation type="submission" date="2022-11" db="EMBL/GenBank/DDBJ databases">
        <title>Draft genome sequence of Saccharopolyspora sp. WRP15-2 isolated from rhizosphere soils of wild rice in Thailand.</title>
        <authorList>
            <person name="Duangmal K."/>
            <person name="Kammanee S."/>
            <person name="Muangham S."/>
        </authorList>
    </citation>
    <scope>NUCLEOTIDE SEQUENCE [LARGE SCALE GENOMIC DNA]</scope>
    <source>
        <strain evidence="1 2">WRP15-2</strain>
    </source>
</reference>
<gene>
    <name evidence="1" type="ORF">OU415_02530</name>
</gene>
<name>A0ABT4UT51_9PSEU</name>
<keyword evidence="2" id="KW-1185">Reference proteome</keyword>
<protein>
    <recommendedName>
        <fullName evidence="3">MarR family transcriptional regulator</fullName>
    </recommendedName>
</protein>
<sequence length="98" mass="10849">MIAFTDERLAALSEVAEDHIVFHTVDSPIEGFRQVNGAALSLPELATLATLWRTQLIATQQPRTVCERATRRVTLTPAGHAALAEWRTHDAHHGRWAA</sequence>
<evidence type="ECO:0000313" key="2">
    <source>
        <dbReference type="Proteomes" id="UP001210380"/>
    </source>
</evidence>
<accession>A0ABT4UT51</accession>
<dbReference type="EMBL" id="JAQGLA010000002">
    <property type="protein sequence ID" value="MDA3624294.1"/>
    <property type="molecule type" value="Genomic_DNA"/>
</dbReference>